<comment type="caution">
    <text evidence="2">The sequence shown here is derived from an EMBL/GenBank/DDBJ whole genome shotgun (WGS) entry which is preliminary data.</text>
</comment>
<keyword evidence="3" id="KW-1185">Reference proteome</keyword>
<dbReference type="Proteomes" id="UP001221898">
    <property type="component" value="Unassembled WGS sequence"/>
</dbReference>
<feature type="compositionally biased region" description="Basic residues" evidence="1">
    <location>
        <begin position="86"/>
        <end position="96"/>
    </location>
</feature>
<evidence type="ECO:0000313" key="3">
    <source>
        <dbReference type="Proteomes" id="UP001221898"/>
    </source>
</evidence>
<organism evidence="2 3">
    <name type="scientific">Aldrovandia affinis</name>
    <dbReference type="NCBI Taxonomy" id="143900"/>
    <lineage>
        <taxon>Eukaryota</taxon>
        <taxon>Metazoa</taxon>
        <taxon>Chordata</taxon>
        <taxon>Craniata</taxon>
        <taxon>Vertebrata</taxon>
        <taxon>Euteleostomi</taxon>
        <taxon>Actinopterygii</taxon>
        <taxon>Neopterygii</taxon>
        <taxon>Teleostei</taxon>
        <taxon>Notacanthiformes</taxon>
        <taxon>Halosauridae</taxon>
        <taxon>Aldrovandia</taxon>
    </lineage>
</organism>
<evidence type="ECO:0000313" key="2">
    <source>
        <dbReference type="EMBL" id="KAJ8406615.1"/>
    </source>
</evidence>
<feature type="region of interest" description="Disordered" evidence="1">
    <location>
        <begin position="47"/>
        <end position="98"/>
    </location>
</feature>
<dbReference type="AlphaFoldDB" id="A0AAD7SQ81"/>
<dbReference type="EMBL" id="JAINUG010000043">
    <property type="protein sequence ID" value="KAJ8406615.1"/>
    <property type="molecule type" value="Genomic_DNA"/>
</dbReference>
<sequence length="115" mass="12461">MDPAEMSQQYSTEITQLRTALVNQGTTVGRHDQMLQEILISLQSLTEAFHQGQPSHSAQPPAAPAHPSSQAQPQPETRHLDPHLPAPKRHNSHPGKCRGFLNQCSLAFPGAGSVV</sequence>
<accession>A0AAD7SQ81</accession>
<proteinExistence type="predicted"/>
<feature type="compositionally biased region" description="Low complexity" evidence="1">
    <location>
        <begin position="53"/>
        <end position="75"/>
    </location>
</feature>
<gene>
    <name evidence="2" type="ORF">AAFF_G00301890</name>
</gene>
<evidence type="ECO:0000256" key="1">
    <source>
        <dbReference type="SAM" id="MobiDB-lite"/>
    </source>
</evidence>
<protein>
    <submittedName>
        <fullName evidence="2">Uncharacterized protein</fullName>
    </submittedName>
</protein>
<reference evidence="2" key="1">
    <citation type="journal article" date="2023" name="Science">
        <title>Genome structures resolve the early diversification of teleost fishes.</title>
        <authorList>
            <person name="Parey E."/>
            <person name="Louis A."/>
            <person name="Montfort J."/>
            <person name="Bouchez O."/>
            <person name="Roques C."/>
            <person name="Iampietro C."/>
            <person name="Lluch J."/>
            <person name="Castinel A."/>
            <person name="Donnadieu C."/>
            <person name="Desvignes T."/>
            <person name="Floi Bucao C."/>
            <person name="Jouanno E."/>
            <person name="Wen M."/>
            <person name="Mejri S."/>
            <person name="Dirks R."/>
            <person name="Jansen H."/>
            <person name="Henkel C."/>
            <person name="Chen W.J."/>
            <person name="Zahm M."/>
            <person name="Cabau C."/>
            <person name="Klopp C."/>
            <person name="Thompson A.W."/>
            <person name="Robinson-Rechavi M."/>
            <person name="Braasch I."/>
            <person name="Lecointre G."/>
            <person name="Bobe J."/>
            <person name="Postlethwait J.H."/>
            <person name="Berthelot C."/>
            <person name="Roest Crollius H."/>
            <person name="Guiguen Y."/>
        </authorList>
    </citation>
    <scope>NUCLEOTIDE SEQUENCE</scope>
    <source>
        <strain evidence="2">NC1722</strain>
    </source>
</reference>
<name>A0AAD7SQ81_9TELE</name>